<dbReference type="SMART" id="SM00490">
    <property type="entry name" value="HELICc"/>
    <property type="match status" value="1"/>
</dbReference>
<name>X1J280_9ZZZZ</name>
<keyword evidence="1" id="KW-0378">Hydrolase</keyword>
<dbReference type="InterPro" id="IPR049730">
    <property type="entry name" value="SNF2/RAD54-like_C"/>
</dbReference>
<dbReference type="GO" id="GO:0016787">
    <property type="term" value="F:hydrolase activity"/>
    <property type="evidence" value="ECO:0007669"/>
    <property type="project" value="UniProtKB-KW"/>
</dbReference>
<evidence type="ECO:0000313" key="3">
    <source>
        <dbReference type="EMBL" id="GAH75615.1"/>
    </source>
</evidence>
<dbReference type="Gene3D" id="3.40.50.300">
    <property type="entry name" value="P-loop containing nucleotide triphosphate hydrolases"/>
    <property type="match status" value="1"/>
</dbReference>
<dbReference type="EMBL" id="BARU01028949">
    <property type="protein sequence ID" value="GAH75615.1"/>
    <property type="molecule type" value="Genomic_DNA"/>
</dbReference>
<feature type="domain" description="Helicase C-terminal" evidence="2">
    <location>
        <begin position="1"/>
        <end position="138"/>
    </location>
</feature>
<sequence length="266" mass="30587">MKGDRSGIIRRFAPYYNGSSIADLAAEGRAEIRVLISTDMLSEGLNLQDATRLINYDLHWNPVRLMQRIGRVDRRMSPDVEAQIVADHPEQKDLRGKVAYWNFLPPDELEELLWLYGRVSNKVLRISKTFGIEGKKLLTPEDDFDALRNFNHTYEGTTTPIEKMHLEFQQMLKDNPDLAARLDALPGRVFSGKRHPSKDAKAVFFCYRIPRPDQSAQVKDGELPWTEDAGETKWYLYSLADETIVEEPSEIVDIIRSKPDTPRHCK</sequence>
<comment type="caution">
    <text evidence="3">The sequence shown here is derived from an EMBL/GenBank/DDBJ whole genome shotgun (WGS) entry which is preliminary data.</text>
</comment>
<dbReference type="InterPro" id="IPR001650">
    <property type="entry name" value="Helicase_C-like"/>
</dbReference>
<gene>
    <name evidence="3" type="ORF">S03H2_46138</name>
</gene>
<proteinExistence type="predicted"/>
<dbReference type="Pfam" id="PF00271">
    <property type="entry name" value="Helicase_C"/>
    <property type="match status" value="1"/>
</dbReference>
<organism evidence="3">
    <name type="scientific">marine sediment metagenome</name>
    <dbReference type="NCBI Taxonomy" id="412755"/>
    <lineage>
        <taxon>unclassified sequences</taxon>
        <taxon>metagenomes</taxon>
        <taxon>ecological metagenomes</taxon>
    </lineage>
</organism>
<accession>X1J280</accession>
<evidence type="ECO:0000259" key="2">
    <source>
        <dbReference type="PROSITE" id="PS51194"/>
    </source>
</evidence>
<dbReference type="PROSITE" id="PS51194">
    <property type="entry name" value="HELICASE_CTER"/>
    <property type="match status" value="1"/>
</dbReference>
<feature type="non-terminal residue" evidence="3">
    <location>
        <position position="266"/>
    </location>
</feature>
<evidence type="ECO:0000256" key="1">
    <source>
        <dbReference type="ARBA" id="ARBA00022801"/>
    </source>
</evidence>
<dbReference type="SUPFAM" id="SSF52540">
    <property type="entry name" value="P-loop containing nucleoside triphosphate hydrolases"/>
    <property type="match status" value="1"/>
</dbReference>
<dbReference type="CDD" id="cd18793">
    <property type="entry name" value="SF2_C_SNF"/>
    <property type="match status" value="1"/>
</dbReference>
<dbReference type="AlphaFoldDB" id="X1J280"/>
<dbReference type="InterPro" id="IPR027417">
    <property type="entry name" value="P-loop_NTPase"/>
</dbReference>
<protein>
    <recommendedName>
        <fullName evidence="2">Helicase C-terminal domain-containing protein</fullName>
    </recommendedName>
</protein>
<reference evidence="3" key="1">
    <citation type="journal article" date="2014" name="Front. Microbiol.">
        <title>High frequency of phylogenetically diverse reductive dehalogenase-homologous genes in deep subseafloor sedimentary metagenomes.</title>
        <authorList>
            <person name="Kawai M."/>
            <person name="Futagami T."/>
            <person name="Toyoda A."/>
            <person name="Takaki Y."/>
            <person name="Nishi S."/>
            <person name="Hori S."/>
            <person name="Arai W."/>
            <person name="Tsubouchi T."/>
            <person name="Morono Y."/>
            <person name="Uchiyama I."/>
            <person name="Ito T."/>
            <person name="Fujiyama A."/>
            <person name="Inagaki F."/>
            <person name="Takami H."/>
        </authorList>
    </citation>
    <scope>NUCLEOTIDE SEQUENCE</scope>
    <source>
        <strain evidence="3">Expedition CK06-06</strain>
    </source>
</reference>